<feature type="transmembrane region" description="Helical" evidence="15">
    <location>
        <begin position="297"/>
        <end position="315"/>
    </location>
</feature>
<comment type="similarity">
    <text evidence="2 15">Belongs to the cation transport ATPase (P-type) (TC 3.A.3) family. Type IB subfamily.</text>
</comment>
<dbReference type="Gene3D" id="3.30.70.100">
    <property type="match status" value="1"/>
</dbReference>
<dbReference type="SFLD" id="SFLDF00027">
    <property type="entry name" value="p-type_atpase"/>
    <property type="match status" value="1"/>
</dbReference>
<dbReference type="InterPro" id="IPR023298">
    <property type="entry name" value="ATPase_P-typ_TM_dom_sf"/>
</dbReference>
<keyword evidence="10" id="KW-0460">Magnesium</keyword>
<evidence type="ECO:0000313" key="17">
    <source>
        <dbReference type="EMBL" id="STZ10007.1"/>
    </source>
</evidence>
<dbReference type="InterPro" id="IPR006121">
    <property type="entry name" value="HMA_dom"/>
</dbReference>
<dbReference type="GO" id="GO:0043682">
    <property type="term" value="F:P-type divalent copper transporter activity"/>
    <property type="evidence" value="ECO:0007669"/>
    <property type="project" value="TreeGrafter"/>
</dbReference>
<dbReference type="GO" id="GO:0055070">
    <property type="term" value="P:copper ion homeostasis"/>
    <property type="evidence" value="ECO:0007669"/>
    <property type="project" value="TreeGrafter"/>
</dbReference>
<dbReference type="OrthoDB" id="9814270at2"/>
<evidence type="ECO:0000256" key="5">
    <source>
        <dbReference type="ARBA" id="ARBA00022553"/>
    </source>
</evidence>
<dbReference type="CDD" id="cd02079">
    <property type="entry name" value="P-type_ATPase_HM"/>
    <property type="match status" value="1"/>
</dbReference>
<dbReference type="SFLD" id="SFLDG00002">
    <property type="entry name" value="C1.7:_P-type_atpase_like"/>
    <property type="match status" value="1"/>
</dbReference>
<dbReference type="SUPFAM" id="SSF55008">
    <property type="entry name" value="HMA, heavy metal-associated domain"/>
    <property type="match status" value="1"/>
</dbReference>
<dbReference type="PROSITE" id="PS01047">
    <property type="entry name" value="HMA_1"/>
    <property type="match status" value="1"/>
</dbReference>
<evidence type="ECO:0000256" key="1">
    <source>
        <dbReference type="ARBA" id="ARBA00004651"/>
    </source>
</evidence>
<dbReference type="SUPFAM" id="SSF81660">
    <property type="entry name" value="Metal cation-transporting ATPase, ATP-binding domain N"/>
    <property type="match status" value="1"/>
</dbReference>
<dbReference type="PRINTS" id="PR00119">
    <property type="entry name" value="CATATPASE"/>
</dbReference>
<dbReference type="SFLD" id="SFLDS00003">
    <property type="entry name" value="Haloacid_Dehalogenase"/>
    <property type="match status" value="1"/>
</dbReference>
<dbReference type="SUPFAM" id="SSF81653">
    <property type="entry name" value="Calcium ATPase, transduction domain A"/>
    <property type="match status" value="1"/>
</dbReference>
<dbReference type="InterPro" id="IPR017969">
    <property type="entry name" value="Heavy-metal-associated_CS"/>
</dbReference>
<dbReference type="CDD" id="cd00371">
    <property type="entry name" value="HMA"/>
    <property type="match status" value="1"/>
</dbReference>
<evidence type="ECO:0000256" key="6">
    <source>
        <dbReference type="ARBA" id="ARBA00022692"/>
    </source>
</evidence>
<feature type="transmembrane region" description="Helical" evidence="15">
    <location>
        <begin position="236"/>
        <end position="261"/>
    </location>
</feature>
<proteinExistence type="inferred from homology"/>
<feature type="transmembrane region" description="Helical" evidence="15">
    <location>
        <begin position="873"/>
        <end position="891"/>
    </location>
</feature>
<keyword evidence="11" id="KW-1278">Translocase</keyword>
<keyword evidence="8 15" id="KW-0547">Nucleotide-binding</keyword>
<dbReference type="InterPro" id="IPR027256">
    <property type="entry name" value="P-typ_ATPase_IB"/>
</dbReference>
<name>A0A378R5T0_9GAMM</name>
<dbReference type="InterPro" id="IPR021993">
    <property type="entry name" value="ATPase-cat-bd"/>
</dbReference>
<sequence length="895" mass="96098">MTTPISPDHTSTADHAPLDGTLGELFVVPPQGACFHCGEVLPKAPFVTTVLGAPREMCCLGCQLAAQSIVEANLEQYYLDRREISPTASLPDAINFNAYNHDDIKAQFVYQEDGGSTAELSVANLRCTACTWLIETRLGKLDGVMLCQVNLTQQRMRVRWDETKIGIGEILSAVHSVGYDAKPYRQDTHEAMLKRQNKRMLIRLGVAALGAMQAMMFSIGMYFGDYSGMLAEHRDFLRYVALFVTIPVMFYSGVPFFLSAYNAIKARQVNMDVPVSIALITTFVASVYATLTQSGETYFDSVSMFIFFLLAGRYIEQNARLRASNMASDLVVIEPTLVAKLAKADTLIAQHDSGTLDAASILAWRKANLADWASTQNFTNHSVNQTSTNQNATNQNLATQEKILAQSVQVGDVIAIDAGSQIVADGILLSDTATVSQSLLTGESDLIVKNCGDMVVGGSQNDAQPFVMLVTAKVDDSQIALIDRLMNRALSEKPKIAQDADRMARWFVARVLVLACLVFAVWWFIDSHEALWATVAVLVATCPCALSLATPIALTVATNRLARFGFLATRGHTVQTLEQVSHACFDKTGTLTIGQANLLTTAVHDISADDALKIAAALEIGSRHPVARAILTAAHGLHLPAVKDAYHHTAGGVAGVIDGVAYRIGHTDFVLDRAQGEQAQNADDLPDALAENLAAHQANTSVLLSRQTPAGWQAVARFYFNDAVRKDAAQTIATLKSLGVTPVMLTGDPNPAALKVAADLGIDTAHFGLTPEDKVAHLRALQEKGGTVLMVGDGINDAPVLAAANVSTAMAGAADLAQVSSDSVLLGGQLQAISHAITTAKKTQKIIRQNLRWAITYNTLVLFPAALGYVPPWLAAIGMSLSSLAVVANAMRIRR</sequence>
<evidence type="ECO:0000313" key="18">
    <source>
        <dbReference type="Proteomes" id="UP000255279"/>
    </source>
</evidence>
<evidence type="ECO:0000256" key="15">
    <source>
        <dbReference type="RuleBase" id="RU362081"/>
    </source>
</evidence>
<organism evidence="17 18">
    <name type="scientific">Moraxella caviae</name>
    <dbReference type="NCBI Taxonomy" id="34060"/>
    <lineage>
        <taxon>Bacteria</taxon>
        <taxon>Pseudomonadati</taxon>
        <taxon>Pseudomonadota</taxon>
        <taxon>Gammaproteobacteria</taxon>
        <taxon>Moraxellales</taxon>
        <taxon>Moraxellaceae</taxon>
        <taxon>Moraxella</taxon>
    </lineage>
</organism>
<dbReference type="Pfam" id="PF00403">
    <property type="entry name" value="HMA"/>
    <property type="match status" value="1"/>
</dbReference>
<dbReference type="PROSITE" id="PS00154">
    <property type="entry name" value="ATPASE_E1_E2"/>
    <property type="match status" value="1"/>
</dbReference>
<dbReference type="SUPFAM" id="SSF81665">
    <property type="entry name" value="Calcium ATPase, transmembrane domain M"/>
    <property type="match status" value="1"/>
</dbReference>
<keyword evidence="6 15" id="KW-0812">Transmembrane</keyword>
<evidence type="ECO:0000259" key="16">
    <source>
        <dbReference type="PROSITE" id="PS50846"/>
    </source>
</evidence>
<dbReference type="Pfam" id="PF12156">
    <property type="entry name" value="ATPase-cat_bd"/>
    <property type="match status" value="1"/>
</dbReference>
<evidence type="ECO:0000256" key="13">
    <source>
        <dbReference type="ARBA" id="ARBA00023065"/>
    </source>
</evidence>
<dbReference type="Pfam" id="PF00122">
    <property type="entry name" value="E1-E2_ATPase"/>
    <property type="match status" value="1"/>
</dbReference>
<dbReference type="InterPro" id="IPR001757">
    <property type="entry name" value="P_typ_ATPase"/>
</dbReference>
<dbReference type="InterPro" id="IPR036412">
    <property type="entry name" value="HAD-like_sf"/>
</dbReference>
<keyword evidence="14 15" id="KW-0472">Membrane</keyword>
<evidence type="ECO:0000256" key="11">
    <source>
        <dbReference type="ARBA" id="ARBA00022967"/>
    </source>
</evidence>
<dbReference type="EC" id="3.6.3.-" evidence="17"/>
<dbReference type="AlphaFoldDB" id="A0A378R5T0"/>
<dbReference type="InterPro" id="IPR036163">
    <property type="entry name" value="HMA_dom_sf"/>
</dbReference>
<keyword evidence="3" id="KW-0813">Transport</keyword>
<evidence type="ECO:0000256" key="10">
    <source>
        <dbReference type="ARBA" id="ARBA00022842"/>
    </source>
</evidence>
<dbReference type="Gene3D" id="3.40.1110.10">
    <property type="entry name" value="Calcium-transporting ATPase, cytoplasmic domain N"/>
    <property type="match status" value="1"/>
</dbReference>
<dbReference type="NCBIfam" id="TIGR01494">
    <property type="entry name" value="ATPase_P-type"/>
    <property type="match status" value="2"/>
</dbReference>
<dbReference type="InterPro" id="IPR059000">
    <property type="entry name" value="ATPase_P-type_domA"/>
</dbReference>
<feature type="transmembrane region" description="Helical" evidence="15">
    <location>
        <begin position="851"/>
        <end position="867"/>
    </location>
</feature>
<dbReference type="EMBL" id="UGQE01000001">
    <property type="protein sequence ID" value="STZ10007.1"/>
    <property type="molecule type" value="Genomic_DNA"/>
</dbReference>
<keyword evidence="5" id="KW-0597">Phosphoprotein</keyword>
<evidence type="ECO:0000256" key="7">
    <source>
        <dbReference type="ARBA" id="ARBA00022723"/>
    </source>
</evidence>
<dbReference type="PANTHER" id="PTHR43520">
    <property type="entry name" value="ATP7, ISOFORM B"/>
    <property type="match status" value="1"/>
</dbReference>
<keyword evidence="13" id="KW-0406">Ion transport</keyword>
<evidence type="ECO:0000256" key="4">
    <source>
        <dbReference type="ARBA" id="ARBA00022475"/>
    </source>
</evidence>
<dbReference type="GO" id="GO:0016887">
    <property type="term" value="F:ATP hydrolysis activity"/>
    <property type="evidence" value="ECO:0007669"/>
    <property type="project" value="InterPro"/>
</dbReference>
<keyword evidence="12 15" id="KW-1133">Transmembrane helix</keyword>
<evidence type="ECO:0000256" key="3">
    <source>
        <dbReference type="ARBA" id="ARBA00022448"/>
    </source>
</evidence>
<protein>
    <submittedName>
        <fullName evidence="17">Copper-exporting P-type ATPase A</fullName>
        <ecNumber evidence="17">3.6.3.-</ecNumber>
    </submittedName>
</protein>
<dbReference type="InterPro" id="IPR023299">
    <property type="entry name" value="ATPase_P-typ_cyto_dom_N"/>
</dbReference>
<feature type="transmembrane region" description="Helical" evidence="15">
    <location>
        <begin position="531"/>
        <end position="554"/>
    </location>
</feature>
<dbReference type="Proteomes" id="UP000255279">
    <property type="component" value="Unassembled WGS sequence"/>
</dbReference>
<dbReference type="InterPro" id="IPR018303">
    <property type="entry name" value="ATPase_P-typ_P_site"/>
</dbReference>
<keyword evidence="17" id="KW-0378">Hydrolase</keyword>
<feature type="transmembrane region" description="Helical" evidence="15">
    <location>
        <begin position="201"/>
        <end position="224"/>
    </location>
</feature>
<dbReference type="GO" id="GO:0005886">
    <property type="term" value="C:plasma membrane"/>
    <property type="evidence" value="ECO:0007669"/>
    <property type="project" value="UniProtKB-SubCell"/>
</dbReference>
<keyword evidence="7 15" id="KW-0479">Metal-binding</keyword>
<evidence type="ECO:0000256" key="9">
    <source>
        <dbReference type="ARBA" id="ARBA00022840"/>
    </source>
</evidence>
<dbReference type="SUPFAM" id="SSF56784">
    <property type="entry name" value="HAD-like"/>
    <property type="match status" value="1"/>
</dbReference>
<feature type="transmembrane region" description="Helical" evidence="15">
    <location>
        <begin position="507"/>
        <end position="525"/>
    </location>
</feature>
<comment type="subcellular location">
    <subcellularLocation>
        <location evidence="1">Cell membrane</location>
        <topology evidence="1">Multi-pass membrane protein</topology>
    </subcellularLocation>
</comment>
<dbReference type="PANTHER" id="PTHR43520:SF5">
    <property type="entry name" value="CATION-TRANSPORTING P-TYPE ATPASE-RELATED"/>
    <property type="match status" value="1"/>
</dbReference>
<evidence type="ECO:0000256" key="2">
    <source>
        <dbReference type="ARBA" id="ARBA00006024"/>
    </source>
</evidence>
<evidence type="ECO:0000256" key="12">
    <source>
        <dbReference type="ARBA" id="ARBA00022989"/>
    </source>
</evidence>
<feature type="domain" description="HMA" evidence="16">
    <location>
        <begin position="116"/>
        <end position="182"/>
    </location>
</feature>
<evidence type="ECO:0000256" key="8">
    <source>
        <dbReference type="ARBA" id="ARBA00022741"/>
    </source>
</evidence>
<dbReference type="GO" id="GO:0005507">
    <property type="term" value="F:copper ion binding"/>
    <property type="evidence" value="ECO:0007669"/>
    <property type="project" value="TreeGrafter"/>
</dbReference>
<dbReference type="GO" id="GO:0005524">
    <property type="term" value="F:ATP binding"/>
    <property type="evidence" value="ECO:0007669"/>
    <property type="project" value="UniProtKB-UniRule"/>
</dbReference>
<dbReference type="InterPro" id="IPR023214">
    <property type="entry name" value="HAD_sf"/>
</dbReference>
<feature type="transmembrane region" description="Helical" evidence="15">
    <location>
        <begin position="273"/>
        <end position="291"/>
    </location>
</feature>
<dbReference type="Gene3D" id="2.70.150.10">
    <property type="entry name" value="Calcium-transporting ATPase, cytoplasmic transduction domain A"/>
    <property type="match status" value="1"/>
</dbReference>
<dbReference type="InterPro" id="IPR008250">
    <property type="entry name" value="ATPase_P-typ_transduc_dom_A_sf"/>
</dbReference>
<dbReference type="InterPro" id="IPR044492">
    <property type="entry name" value="P_typ_ATPase_HD_dom"/>
</dbReference>
<evidence type="ECO:0000256" key="14">
    <source>
        <dbReference type="ARBA" id="ARBA00023136"/>
    </source>
</evidence>
<keyword evidence="4 15" id="KW-1003">Cell membrane</keyword>
<dbReference type="Gene3D" id="3.40.50.1000">
    <property type="entry name" value="HAD superfamily/HAD-like"/>
    <property type="match status" value="1"/>
</dbReference>
<dbReference type="Pfam" id="PF00702">
    <property type="entry name" value="Hydrolase"/>
    <property type="match status" value="1"/>
</dbReference>
<dbReference type="NCBIfam" id="TIGR01525">
    <property type="entry name" value="ATPase-IB_hvy"/>
    <property type="match status" value="1"/>
</dbReference>
<gene>
    <name evidence="17" type="primary">copA_1</name>
    <name evidence="17" type="ORF">NCTC10293_00328</name>
</gene>
<reference evidence="17 18" key="1">
    <citation type="submission" date="2018-06" db="EMBL/GenBank/DDBJ databases">
        <authorList>
            <consortium name="Pathogen Informatics"/>
            <person name="Doyle S."/>
        </authorList>
    </citation>
    <scope>NUCLEOTIDE SEQUENCE [LARGE SCALE GENOMIC DNA]</scope>
    <source>
        <strain evidence="17 18">NCTC10293</strain>
    </source>
</reference>
<accession>A0A378R5T0</accession>
<keyword evidence="9 15" id="KW-0067">ATP-binding</keyword>
<dbReference type="PROSITE" id="PS50846">
    <property type="entry name" value="HMA_2"/>
    <property type="match status" value="1"/>
</dbReference>
<dbReference type="RefSeq" id="WP_078277147.1">
    <property type="nucleotide sequence ID" value="NZ_CAACXO010000057.1"/>
</dbReference>